<name>A0ABD5YNW3_9EURY</name>
<keyword evidence="5 9" id="KW-0812">Transmembrane</keyword>
<dbReference type="RefSeq" id="WP_390205244.1">
    <property type="nucleotide sequence ID" value="NZ_JBHSZC010000001.1"/>
</dbReference>
<evidence type="ECO:0000256" key="9">
    <source>
        <dbReference type="SAM" id="Phobius"/>
    </source>
</evidence>
<feature type="compositionally biased region" description="Basic and acidic residues" evidence="8">
    <location>
        <begin position="242"/>
        <end position="251"/>
    </location>
</feature>
<keyword evidence="6 9" id="KW-1133">Transmembrane helix</keyword>
<evidence type="ECO:0000256" key="8">
    <source>
        <dbReference type="SAM" id="MobiDB-lite"/>
    </source>
</evidence>
<keyword evidence="7 9" id="KW-0472">Membrane</keyword>
<evidence type="ECO:0000256" key="3">
    <source>
        <dbReference type="ARBA" id="ARBA00022448"/>
    </source>
</evidence>
<dbReference type="EMBL" id="JBHTAX010000001">
    <property type="protein sequence ID" value="MFC7189821.1"/>
    <property type="molecule type" value="Genomic_DNA"/>
</dbReference>
<gene>
    <name evidence="10" type="ORF">ACFQL7_08085</name>
</gene>
<protein>
    <submittedName>
        <fullName evidence="10">AzlC family ABC transporter permease</fullName>
    </submittedName>
</protein>
<feature type="transmembrane region" description="Helical" evidence="9">
    <location>
        <begin position="139"/>
        <end position="163"/>
    </location>
</feature>
<proteinExistence type="inferred from homology"/>
<feature type="compositionally biased region" description="Acidic residues" evidence="8">
    <location>
        <begin position="252"/>
        <end position="262"/>
    </location>
</feature>
<keyword evidence="11" id="KW-1185">Reference proteome</keyword>
<feature type="transmembrane region" description="Helical" evidence="9">
    <location>
        <begin position="194"/>
        <end position="224"/>
    </location>
</feature>
<feature type="transmembrane region" description="Helical" evidence="9">
    <location>
        <begin position="21"/>
        <end position="44"/>
    </location>
</feature>
<feature type="region of interest" description="Disordered" evidence="8">
    <location>
        <begin position="236"/>
        <end position="262"/>
    </location>
</feature>
<dbReference type="Pfam" id="PF03591">
    <property type="entry name" value="AzlC"/>
    <property type="match status" value="1"/>
</dbReference>
<evidence type="ECO:0000256" key="4">
    <source>
        <dbReference type="ARBA" id="ARBA00022475"/>
    </source>
</evidence>
<comment type="subcellular location">
    <subcellularLocation>
        <location evidence="1">Cell membrane</location>
        <topology evidence="1">Multi-pass membrane protein</topology>
    </subcellularLocation>
</comment>
<accession>A0ABD5YNW3</accession>
<reference evidence="10 11" key="1">
    <citation type="journal article" date="2019" name="Int. J. Syst. Evol. Microbiol.">
        <title>The Global Catalogue of Microorganisms (GCM) 10K type strain sequencing project: providing services to taxonomists for standard genome sequencing and annotation.</title>
        <authorList>
            <consortium name="The Broad Institute Genomics Platform"/>
            <consortium name="The Broad Institute Genome Sequencing Center for Infectious Disease"/>
            <person name="Wu L."/>
            <person name="Ma J."/>
        </authorList>
    </citation>
    <scope>NUCLEOTIDE SEQUENCE [LARGE SCALE GENOMIC DNA]</scope>
    <source>
        <strain evidence="10 11">RDMS1</strain>
    </source>
</reference>
<dbReference type="PANTHER" id="PTHR34979:SF1">
    <property type="entry name" value="INNER MEMBRANE PROTEIN YGAZ"/>
    <property type="match status" value="1"/>
</dbReference>
<dbReference type="GO" id="GO:0005886">
    <property type="term" value="C:plasma membrane"/>
    <property type="evidence" value="ECO:0007669"/>
    <property type="project" value="UniProtKB-SubCell"/>
</dbReference>
<sequence>MESQTNDTSVRNAFLTGARTVIPILLGIIPFGLITGVTAVNAGIPPLQAIAMSAIVFAGASQLAAIDLIGNTAPVAVVVVTAIIINLRHVMYSASIAPYFQRLSGPWKWLCAYGLTDQTYAVSLTEFRAKDYTPSTRKWFYLGAAITLWGTWQLGTIVGVVAGAQIPSGLSLEFAVPLTFIALLFPALEDRPTILAAIVAGALSVIAGVLPFDLGLVVATLGGITAGVAVGRRHGSFPTSTRSDEFTRDSESDADDEMGSTQ</sequence>
<organism evidence="10 11">
    <name type="scientific">Halocatena marina</name>
    <dbReference type="NCBI Taxonomy" id="2934937"/>
    <lineage>
        <taxon>Archaea</taxon>
        <taxon>Methanobacteriati</taxon>
        <taxon>Methanobacteriota</taxon>
        <taxon>Stenosarchaea group</taxon>
        <taxon>Halobacteria</taxon>
        <taxon>Halobacteriales</taxon>
        <taxon>Natronomonadaceae</taxon>
        <taxon>Halocatena</taxon>
    </lineage>
</organism>
<evidence type="ECO:0000313" key="11">
    <source>
        <dbReference type="Proteomes" id="UP001596417"/>
    </source>
</evidence>
<dbReference type="InterPro" id="IPR011606">
    <property type="entry name" value="Brnchd-chn_aa_trnsp_permease"/>
</dbReference>
<dbReference type="AlphaFoldDB" id="A0ABD5YNW3"/>
<dbReference type="PANTHER" id="PTHR34979">
    <property type="entry name" value="INNER MEMBRANE PROTEIN YGAZ"/>
    <property type="match status" value="1"/>
</dbReference>
<feature type="transmembrane region" description="Helical" evidence="9">
    <location>
        <begin position="170"/>
        <end position="188"/>
    </location>
</feature>
<evidence type="ECO:0000256" key="5">
    <source>
        <dbReference type="ARBA" id="ARBA00022692"/>
    </source>
</evidence>
<comment type="caution">
    <text evidence="10">The sequence shown here is derived from an EMBL/GenBank/DDBJ whole genome shotgun (WGS) entry which is preliminary data.</text>
</comment>
<keyword evidence="4" id="KW-1003">Cell membrane</keyword>
<keyword evidence="3" id="KW-0813">Transport</keyword>
<comment type="similarity">
    <text evidence="2">Belongs to the AzlC family.</text>
</comment>
<evidence type="ECO:0000256" key="7">
    <source>
        <dbReference type="ARBA" id="ARBA00023136"/>
    </source>
</evidence>
<dbReference type="Proteomes" id="UP001596417">
    <property type="component" value="Unassembled WGS sequence"/>
</dbReference>
<evidence type="ECO:0000256" key="6">
    <source>
        <dbReference type="ARBA" id="ARBA00022989"/>
    </source>
</evidence>
<evidence type="ECO:0000313" key="10">
    <source>
        <dbReference type="EMBL" id="MFC7189821.1"/>
    </source>
</evidence>
<evidence type="ECO:0000256" key="2">
    <source>
        <dbReference type="ARBA" id="ARBA00010735"/>
    </source>
</evidence>
<evidence type="ECO:0000256" key="1">
    <source>
        <dbReference type="ARBA" id="ARBA00004651"/>
    </source>
</evidence>